<gene>
    <name evidence="1" type="ORF">CNEO2_100075</name>
</gene>
<accession>A0AAD2DDB0</accession>
<reference evidence="1" key="1">
    <citation type="submission" date="2022-10" db="EMBL/GenBank/DDBJ databases">
        <authorList>
            <person name="Aires J."/>
            <person name="Mesa V."/>
        </authorList>
    </citation>
    <scope>NUCLEOTIDE SEQUENCE</scope>
    <source>
        <strain evidence="1">Clostridium neonatale JD116</strain>
    </source>
</reference>
<dbReference type="Proteomes" id="UP001189143">
    <property type="component" value="Unassembled WGS sequence"/>
</dbReference>
<dbReference type="EMBL" id="CAMTCP010000011">
    <property type="protein sequence ID" value="CAI3539377.1"/>
    <property type="molecule type" value="Genomic_DNA"/>
</dbReference>
<evidence type="ECO:0000313" key="2">
    <source>
        <dbReference type="Proteomes" id="UP001189143"/>
    </source>
</evidence>
<comment type="caution">
    <text evidence="1">The sequence shown here is derived from an EMBL/GenBank/DDBJ whole genome shotgun (WGS) entry which is preliminary data.</text>
</comment>
<name>A0AAD2DDB0_9CLOT</name>
<proteinExistence type="predicted"/>
<dbReference type="AlphaFoldDB" id="A0AAD2DDB0"/>
<evidence type="ECO:0000313" key="1">
    <source>
        <dbReference type="EMBL" id="CAI3539377.1"/>
    </source>
</evidence>
<organism evidence="1 2">
    <name type="scientific">Clostridium neonatale</name>
    <dbReference type="NCBI Taxonomy" id="137838"/>
    <lineage>
        <taxon>Bacteria</taxon>
        <taxon>Bacillati</taxon>
        <taxon>Bacillota</taxon>
        <taxon>Clostridia</taxon>
        <taxon>Eubacteriales</taxon>
        <taxon>Clostridiaceae</taxon>
        <taxon>Clostridium</taxon>
    </lineage>
</organism>
<protein>
    <submittedName>
        <fullName evidence="1">Uncharacterized protein</fullName>
    </submittedName>
</protein>
<sequence>MDIPPIDKSKEYNFIIAWDELEKNNAMITSKNSGLSYIREKRKDKSILKFYSETICTWRISDGFVSEEMFDKWYITKIVRKKAKS</sequence>
<dbReference type="RefSeq" id="WP_316371471.1">
    <property type="nucleotide sequence ID" value="NZ_CAMRXC010000251.1"/>
</dbReference>